<accession>A0A2P8HHL7</accession>
<protein>
    <submittedName>
        <fullName evidence="1">Uncharacterized protein</fullName>
    </submittedName>
</protein>
<evidence type="ECO:0000313" key="1">
    <source>
        <dbReference type="EMBL" id="PSL45689.1"/>
    </source>
</evidence>
<dbReference type="EMBL" id="PYAW01000004">
    <property type="protein sequence ID" value="PSL45689.1"/>
    <property type="molecule type" value="Genomic_DNA"/>
</dbReference>
<organism evidence="1 2">
    <name type="scientific">Chitinophaga niastensis</name>
    <dbReference type="NCBI Taxonomy" id="536980"/>
    <lineage>
        <taxon>Bacteria</taxon>
        <taxon>Pseudomonadati</taxon>
        <taxon>Bacteroidota</taxon>
        <taxon>Chitinophagia</taxon>
        <taxon>Chitinophagales</taxon>
        <taxon>Chitinophagaceae</taxon>
        <taxon>Chitinophaga</taxon>
    </lineage>
</organism>
<reference evidence="1 2" key="1">
    <citation type="submission" date="2018-03" db="EMBL/GenBank/DDBJ databases">
        <title>Genomic Encyclopedia of Archaeal and Bacterial Type Strains, Phase II (KMG-II): from individual species to whole genera.</title>
        <authorList>
            <person name="Goeker M."/>
        </authorList>
    </citation>
    <scope>NUCLEOTIDE SEQUENCE [LARGE SCALE GENOMIC DNA]</scope>
    <source>
        <strain evidence="1 2">DSM 24859</strain>
    </source>
</reference>
<keyword evidence="2" id="KW-1185">Reference proteome</keyword>
<dbReference type="AlphaFoldDB" id="A0A2P8HHL7"/>
<dbReference type="Proteomes" id="UP000240971">
    <property type="component" value="Unassembled WGS sequence"/>
</dbReference>
<proteinExistence type="predicted"/>
<sequence length="112" mass="12568">MHHNEKDMVKTGILYTIQEVLYLHKMSGYLNNRFKKGTTKLFYSGRSFLTSCHLIADTIYSFIARSSIHLITDNNPGPGVFILSSNSNPSSIPFILADIPLVIHLGGRAPFR</sequence>
<comment type="caution">
    <text evidence="1">The sequence shown here is derived from an EMBL/GenBank/DDBJ whole genome shotgun (WGS) entry which is preliminary data.</text>
</comment>
<gene>
    <name evidence="1" type="ORF">CLV51_104396</name>
</gene>
<name>A0A2P8HHL7_CHINA</name>
<evidence type="ECO:0000313" key="2">
    <source>
        <dbReference type="Proteomes" id="UP000240971"/>
    </source>
</evidence>